<organism evidence="3 4">
    <name type="scientific">Candidatus Woesebacteria bacterium GW2011_GWB1_33_22</name>
    <dbReference type="NCBI Taxonomy" id="1618566"/>
    <lineage>
        <taxon>Bacteria</taxon>
        <taxon>Candidatus Woeseibacteriota</taxon>
    </lineage>
</organism>
<name>A0A0F9ZMS9_9BACT</name>
<accession>A0A0F9ZMS9</accession>
<dbReference type="Proteomes" id="UP000034778">
    <property type="component" value="Unassembled WGS sequence"/>
</dbReference>
<reference evidence="3 4" key="1">
    <citation type="journal article" date="2015" name="Nature">
        <title>rRNA introns, odd ribosomes, and small enigmatic genomes across a large radiation of phyla.</title>
        <authorList>
            <person name="Brown C.T."/>
            <person name="Hug L.A."/>
            <person name="Thomas B.C."/>
            <person name="Sharon I."/>
            <person name="Castelle C.J."/>
            <person name="Singh A."/>
            <person name="Wilkins M.J."/>
            <person name="Williams K.H."/>
            <person name="Banfield J.F."/>
        </authorList>
    </citation>
    <scope>NUCLEOTIDE SEQUENCE [LARGE SCALE GENOMIC DNA]</scope>
</reference>
<dbReference type="PANTHER" id="PTHR46401:SF2">
    <property type="entry name" value="GLYCOSYLTRANSFERASE WBBK-RELATED"/>
    <property type="match status" value="1"/>
</dbReference>
<dbReference type="GO" id="GO:0016757">
    <property type="term" value="F:glycosyltransferase activity"/>
    <property type="evidence" value="ECO:0007669"/>
    <property type="project" value="InterPro"/>
</dbReference>
<evidence type="ECO:0000313" key="3">
    <source>
        <dbReference type="EMBL" id="KKP45509.1"/>
    </source>
</evidence>
<dbReference type="AlphaFoldDB" id="A0A0F9ZMS9"/>
<sequence length="369" mass="42026">MIIGIDGNEANVKNRVGVNKYAYEMLWGLYKLNLKKENPNNLIVYLKNEPFPDLPKETNNFKYKVLTGGGLWILTKLTPHLFINPEKIQVLFSPSHYTLPILPIPRICSIMDLGYLKNSTHFEKNVFWQLKYWSAISIFVSKRILTISDSSKQDIVRHYPSTAKKIIVTHLGYDKDRFNLNVDKDLVRRVKNKYSIVTNYILFVSTLKPSKNVEGLISAFSLITNRYPQTTLVIAGKKGWMFEQYKKNKNIIFTDFIDEEDKTALISGAKVFVLPSFWEGFGLDVLSAFACGVPVVVSNVGSLPEVAGKAGIYVDPGDTNSIARGLEKVLNMNEKEYNSLVKLGFEQTKKFSWEECSKKTLEAIERIND</sequence>
<evidence type="ECO:0000259" key="2">
    <source>
        <dbReference type="Pfam" id="PF00534"/>
    </source>
</evidence>
<feature type="domain" description="Glycosyl transferase family 1" evidence="2">
    <location>
        <begin position="198"/>
        <end position="337"/>
    </location>
</feature>
<comment type="caution">
    <text evidence="3">The sequence shown here is derived from an EMBL/GenBank/DDBJ whole genome shotgun (WGS) entry which is preliminary data.</text>
</comment>
<dbReference type="EMBL" id="LBOW01000001">
    <property type="protein sequence ID" value="KKP45509.1"/>
    <property type="molecule type" value="Genomic_DNA"/>
</dbReference>
<evidence type="ECO:0000313" key="4">
    <source>
        <dbReference type="Proteomes" id="UP000034778"/>
    </source>
</evidence>
<evidence type="ECO:0000256" key="1">
    <source>
        <dbReference type="ARBA" id="ARBA00022679"/>
    </source>
</evidence>
<dbReference type="Pfam" id="PF00534">
    <property type="entry name" value="Glycos_transf_1"/>
    <property type="match status" value="1"/>
</dbReference>
<dbReference type="Gene3D" id="3.40.50.2000">
    <property type="entry name" value="Glycogen Phosphorylase B"/>
    <property type="match status" value="2"/>
</dbReference>
<gene>
    <name evidence="3" type="ORF">UR35_C0001G0106</name>
</gene>
<dbReference type="InterPro" id="IPR001296">
    <property type="entry name" value="Glyco_trans_1"/>
</dbReference>
<keyword evidence="1 3" id="KW-0808">Transferase</keyword>
<dbReference type="CDD" id="cd03809">
    <property type="entry name" value="GT4_MtfB-like"/>
    <property type="match status" value="1"/>
</dbReference>
<dbReference type="SUPFAM" id="SSF53756">
    <property type="entry name" value="UDP-Glycosyltransferase/glycogen phosphorylase"/>
    <property type="match status" value="1"/>
</dbReference>
<protein>
    <submittedName>
        <fullName evidence="3">Glycosyl transferase group 1</fullName>
    </submittedName>
</protein>
<proteinExistence type="predicted"/>
<dbReference type="PANTHER" id="PTHR46401">
    <property type="entry name" value="GLYCOSYLTRANSFERASE WBBK-RELATED"/>
    <property type="match status" value="1"/>
</dbReference>
<dbReference type="STRING" id="1618566.UR35_C0001G0106"/>